<dbReference type="EMBL" id="DVKS01000070">
    <property type="protein sequence ID" value="HIT41323.1"/>
    <property type="molecule type" value="Genomic_DNA"/>
</dbReference>
<evidence type="ECO:0000256" key="5">
    <source>
        <dbReference type="ARBA" id="ARBA00023288"/>
    </source>
</evidence>
<keyword evidence="4" id="KW-0564">Palmitate</keyword>
<dbReference type="Pfam" id="PF13416">
    <property type="entry name" value="SBP_bac_8"/>
    <property type="match status" value="1"/>
</dbReference>
<dbReference type="SUPFAM" id="SSF53850">
    <property type="entry name" value="Periplasmic binding protein-like II"/>
    <property type="match status" value="1"/>
</dbReference>
<evidence type="ECO:0000313" key="8">
    <source>
        <dbReference type="EMBL" id="HIT41323.1"/>
    </source>
</evidence>
<keyword evidence="3" id="KW-0472">Membrane</keyword>
<evidence type="ECO:0000256" key="3">
    <source>
        <dbReference type="ARBA" id="ARBA00023136"/>
    </source>
</evidence>
<keyword evidence="1" id="KW-1003">Cell membrane</keyword>
<keyword evidence="2 7" id="KW-0732">Signal</keyword>
<evidence type="ECO:0000256" key="6">
    <source>
        <dbReference type="SAM" id="MobiDB-lite"/>
    </source>
</evidence>
<evidence type="ECO:0000256" key="2">
    <source>
        <dbReference type="ARBA" id="ARBA00022729"/>
    </source>
</evidence>
<feature type="signal peptide" evidence="7">
    <location>
        <begin position="1"/>
        <end position="25"/>
    </location>
</feature>
<evidence type="ECO:0000256" key="1">
    <source>
        <dbReference type="ARBA" id="ARBA00022475"/>
    </source>
</evidence>
<evidence type="ECO:0000256" key="7">
    <source>
        <dbReference type="SAM" id="SignalP"/>
    </source>
</evidence>
<organism evidence="8 9">
    <name type="scientific">Candidatus Caccovicinus merdipullorum</name>
    <dbReference type="NCBI Taxonomy" id="2840724"/>
    <lineage>
        <taxon>Bacteria</taxon>
        <taxon>Bacillati</taxon>
        <taxon>Bacillota</taxon>
        <taxon>Clostridia</taxon>
        <taxon>Eubacteriales</taxon>
        <taxon>Candidatus Caccovicinus</taxon>
    </lineage>
</organism>
<proteinExistence type="predicted"/>
<feature type="compositionally biased region" description="Low complexity" evidence="6">
    <location>
        <begin position="46"/>
        <end position="57"/>
    </location>
</feature>
<dbReference type="AlphaFoldDB" id="A0A9D1KEB6"/>
<comment type="caution">
    <text evidence="8">The sequence shown here is derived from an EMBL/GenBank/DDBJ whole genome shotgun (WGS) entry which is preliminary data.</text>
</comment>
<dbReference type="Gene3D" id="3.40.190.10">
    <property type="entry name" value="Periplasmic binding protein-like II"/>
    <property type="match status" value="2"/>
</dbReference>
<protein>
    <submittedName>
        <fullName evidence="8">Extracellular solute-binding protein</fullName>
    </submittedName>
</protein>
<dbReference type="PANTHER" id="PTHR43649">
    <property type="entry name" value="ARABINOSE-BINDING PROTEIN-RELATED"/>
    <property type="match status" value="1"/>
</dbReference>
<dbReference type="InterPro" id="IPR050490">
    <property type="entry name" value="Bact_solute-bd_prot1"/>
</dbReference>
<accession>A0A9D1KEB6</accession>
<dbReference type="PANTHER" id="PTHR43649:SF33">
    <property type="entry name" value="POLYGALACTURONAN_RHAMNOGALACTURONAN-BINDING PROTEIN YTCQ"/>
    <property type="match status" value="1"/>
</dbReference>
<reference evidence="8" key="1">
    <citation type="submission" date="2020-10" db="EMBL/GenBank/DDBJ databases">
        <authorList>
            <person name="Gilroy R."/>
        </authorList>
    </citation>
    <scope>NUCLEOTIDE SEQUENCE</scope>
    <source>
        <strain evidence="8">CHK123-3438</strain>
    </source>
</reference>
<evidence type="ECO:0000256" key="4">
    <source>
        <dbReference type="ARBA" id="ARBA00023139"/>
    </source>
</evidence>
<evidence type="ECO:0000313" key="9">
    <source>
        <dbReference type="Proteomes" id="UP000886860"/>
    </source>
</evidence>
<feature type="region of interest" description="Disordered" evidence="6">
    <location>
        <begin position="24"/>
        <end position="63"/>
    </location>
</feature>
<name>A0A9D1KEB6_9FIRM</name>
<sequence>MRKKTYAARVLAAVLAGTMILPGCSGQTETAAETDTAAEESRTEASSEAQTETQTEAAAEDAVEKPEKITFMVDGTLVTKANGQEEWVNRWEELTGIQLEIIQPDHTAYYDVLGQTIASGPDNWPDVLITTSQYYTNYAKEGVLWDMTEAWENSEIKSSGRIVNEDVVNSLYIDDHLYGLATGPGMGCITYIKKQWLDNVGLDVPTTYEEYIEVLDAFTNGDPDGNGVDGDTFGVSAAGFINGEAPYVQYLPEFWQDAYPTFYQKEDGTWVDGFTEDSMKEAIQRLQDAYNAGYIEKETLTNATSDCRTKFWENKFGIFTYWPGSWQKRLSEGLETNGYDGELIPIEPIAEVGAYIDRTPVALCITTACDNPEGVFKYFFETALDGGEVQELWTYGVEGVHWSTAAEEVCGVSYEEGQFHMLESRESPGTQYAKAFFAGDNPLARFEEGKDIGEGSFDPMVLESNELFNANSRPAQLPVSTEEMAQYNGDLTTLKYSIIADCVTQGLSVEEGMQRFEEEGGAEWSQIILDSLNNLNN</sequence>
<gene>
    <name evidence="8" type="ORF">IAB60_04320</name>
</gene>
<keyword evidence="5" id="KW-0449">Lipoprotein</keyword>
<reference evidence="8" key="2">
    <citation type="journal article" date="2021" name="PeerJ">
        <title>Extensive microbial diversity within the chicken gut microbiome revealed by metagenomics and culture.</title>
        <authorList>
            <person name="Gilroy R."/>
            <person name="Ravi A."/>
            <person name="Getino M."/>
            <person name="Pursley I."/>
            <person name="Horton D.L."/>
            <person name="Alikhan N.F."/>
            <person name="Baker D."/>
            <person name="Gharbi K."/>
            <person name="Hall N."/>
            <person name="Watson M."/>
            <person name="Adriaenssens E.M."/>
            <person name="Foster-Nyarko E."/>
            <person name="Jarju S."/>
            <person name="Secka A."/>
            <person name="Antonio M."/>
            <person name="Oren A."/>
            <person name="Chaudhuri R.R."/>
            <person name="La Ragione R."/>
            <person name="Hildebrand F."/>
            <person name="Pallen M.J."/>
        </authorList>
    </citation>
    <scope>NUCLEOTIDE SEQUENCE</scope>
    <source>
        <strain evidence="8">CHK123-3438</strain>
    </source>
</reference>
<dbReference type="InterPro" id="IPR006059">
    <property type="entry name" value="SBP"/>
</dbReference>
<dbReference type="Proteomes" id="UP000886860">
    <property type="component" value="Unassembled WGS sequence"/>
</dbReference>
<feature type="chain" id="PRO_5038736683" evidence="7">
    <location>
        <begin position="26"/>
        <end position="537"/>
    </location>
</feature>